<gene>
    <name evidence="2" type="ORF">DKT75_11670</name>
</gene>
<keyword evidence="1" id="KW-0812">Transmembrane</keyword>
<keyword evidence="3" id="KW-1185">Reference proteome</keyword>
<sequence length="91" mass="9818">MLTDAIIDFFDLAEAEGRLLKKKVVETLVVALLVSMAAAMLLTGLGLILTSLYHALANVLPPSVVFLLMAILSILMAGGILWVAIKLNRRQ</sequence>
<protein>
    <recommendedName>
        <fullName evidence="4">Phage holin family protein</fullName>
    </recommendedName>
</protein>
<evidence type="ECO:0000313" key="3">
    <source>
        <dbReference type="Proteomes" id="UP000245506"/>
    </source>
</evidence>
<reference evidence="2 3" key="1">
    <citation type="submission" date="2018-05" db="EMBL/GenBank/DDBJ databases">
        <title>Leucothrix arctica sp. nov., isolated from Arctic seawater.</title>
        <authorList>
            <person name="Choi A."/>
            <person name="Baek K."/>
        </authorList>
    </citation>
    <scope>NUCLEOTIDE SEQUENCE [LARGE SCALE GENOMIC DNA]</scope>
    <source>
        <strain evidence="2 3">IMCC9719</strain>
    </source>
</reference>
<dbReference type="EMBL" id="QGKL01000032">
    <property type="protein sequence ID" value="PWQ95685.1"/>
    <property type="molecule type" value="Genomic_DNA"/>
</dbReference>
<dbReference type="Proteomes" id="UP000245506">
    <property type="component" value="Unassembled WGS sequence"/>
</dbReference>
<comment type="caution">
    <text evidence="2">The sequence shown here is derived from an EMBL/GenBank/DDBJ whole genome shotgun (WGS) entry which is preliminary data.</text>
</comment>
<dbReference type="AlphaFoldDB" id="A0A317CAH7"/>
<accession>A0A317CAH7</accession>
<evidence type="ECO:0008006" key="4">
    <source>
        <dbReference type="Google" id="ProtNLM"/>
    </source>
</evidence>
<proteinExistence type="predicted"/>
<evidence type="ECO:0000313" key="2">
    <source>
        <dbReference type="EMBL" id="PWQ95685.1"/>
    </source>
</evidence>
<organism evidence="2 3">
    <name type="scientific">Leucothrix arctica</name>
    <dbReference type="NCBI Taxonomy" id="1481894"/>
    <lineage>
        <taxon>Bacteria</taxon>
        <taxon>Pseudomonadati</taxon>
        <taxon>Pseudomonadota</taxon>
        <taxon>Gammaproteobacteria</taxon>
        <taxon>Thiotrichales</taxon>
        <taxon>Thiotrichaceae</taxon>
        <taxon>Leucothrix</taxon>
    </lineage>
</organism>
<keyword evidence="1" id="KW-1133">Transmembrane helix</keyword>
<feature type="transmembrane region" description="Helical" evidence="1">
    <location>
        <begin position="28"/>
        <end position="53"/>
    </location>
</feature>
<evidence type="ECO:0000256" key="1">
    <source>
        <dbReference type="SAM" id="Phobius"/>
    </source>
</evidence>
<name>A0A317CAH7_9GAMM</name>
<feature type="transmembrane region" description="Helical" evidence="1">
    <location>
        <begin position="65"/>
        <end position="85"/>
    </location>
</feature>
<keyword evidence="1" id="KW-0472">Membrane</keyword>